<dbReference type="Gene3D" id="3.30.420.10">
    <property type="entry name" value="Ribonuclease H-like superfamily/Ribonuclease H"/>
    <property type="match status" value="1"/>
</dbReference>
<dbReference type="InterPro" id="IPR036397">
    <property type="entry name" value="RNaseH_sf"/>
</dbReference>
<organism evidence="2">
    <name type="scientific">human gut metagenome</name>
    <dbReference type="NCBI Taxonomy" id="408170"/>
    <lineage>
        <taxon>unclassified sequences</taxon>
        <taxon>metagenomes</taxon>
        <taxon>organismal metagenomes</taxon>
    </lineage>
</organism>
<name>K1TK55_9ZZZZ</name>
<dbReference type="GO" id="GO:0005829">
    <property type="term" value="C:cytosol"/>
    <property type="evidence" value="ECO:0007669"/>
    <property type="project" value="TreeGrafter"/>
</dbReference>
<dbReference type="PANTHER" id="PTHR30231">
    <property type="entry name" value="DNA POLYMERASE III SUBUNIT EPSILON"/>
    <property type="match status" value="1"/>
</dbReference>
<dbReference type="InterPro" id="IPR006054">
    <property type="entry name" value="DnaQ"/>
</dbReference>
<accession>K1TK55</accession>
<dbReference type="GO" id="GO:0003677">
    <property type="term" value="F:DNA binding"/>
    <property type="evidence" value="ECO:0007669"/>
    <property type="project" value="InterPro"/>
</dbReference>
<dbReference type="EMBL" id="AJWZ01006510">
    <property type="protein sequence ID" value="EKC59566.1"/>
    <property type="molecule type" value="Genomic_DNA"/>
</dbReference>
<evidence type="ECO:0000313" key="2">
    <source>
        <dbReference type="EMBL" id="EKC59566.1"/>
    </source>
</evidence>
<sequence length="196" mass="21865">MIYGCEAYLVDDLDDTVVNEEGQTLQDSFVVFDLETTGFSPTRNRIIEIGAVKVEKGKITDRFSTFVNPEVAIPPRITDVTSITDDMVSDAPKIETILPEFLDFCKGCVLVAHNAGFDYSFICKKGAEQGRDIHYTVVDTVGVARVLFPHLAKYTLDNVAKTMKISLVNHHRAVEDAEATAEIFEKMIRMLEKQGI</sequence>
<dbReference type="SMART" id="SM00479">
    <property type="entry name" value="EXOIII"/>
    <property type="match status" value="1"/>
</dbReference>
<protein>
    <submittedName>
        <fullName evidence="2">DNA polymerase III PolC</fullName>
    </submittedName>
</protein>
<evidence type="ECO:0000259" key="1">
    <source>
        <dbReference type="SMART" id="SM00479"/>
    </source>
</evidence>
<dbReference type="AlphaFoldDB" id="K1TK55"/>
<feature type="non-terminal residue" evidence="2">
    <location>
        <position position="196"/>
    </location>
</feature>
<dbReference type="InterPro" id="IPR013520">
    <property type="entry name" value="Ribonucl_H"/>
</dbReference>
<dbReference type="SUPFAM" id="SSF53098">
    <property type="entry name" value="Ribonuclease H-like"/>
    <property type="match status" value="1"/>
</dbReference>
<dbReference type="GO" id="GO:0003887">
    <property type="term" value="F:DNA-directed DNA polymerase activity"/>
    <property type="evidence" value="ECO:0007669"/>
    <property type="project" value="InterPro"/>
</dbReference>
<proteinExistence type="predicted"/>
<dbReference type="FunFam" id="3.30.420.10:FF:000045">
    <property type="entry name" value="3'-5' exonuclease DinG"/>
    <property type="match status" value="1"/>
</dbReference>
<dbReference type="NCBIfam" id="TIGR00573">
    <property type="entry name" value="dnaq"/>
    <property type="match status" value="1"/>
</dbReference>
<dbReference type="PANTHER" id="PTHR30231:SF41">
    <property type="entry name" value="DNA POLYMERASE III SUBUNIT EPSILON"/>
    <property type="match status" value="1"/>
</dbReference>
<feature type="domain" description="Exonuclease" evidence="1">
    <location>
        <begin position="28"/>
        <end position="193"/>
    </location>
</feature>
<gene>
    <name evidence="2" type="ORF">OBE_09435</name>
</gene>
<dbReference type="CDD" id="cd06127">
    <property type="entry name" value="DEDDh"/>
    <property type="match status" value="1"/>
</dbReference>
<dbReference type="InterPro" id="IPR012337">
    <property type="entry name" value="RNaseH-like_sf"/>
</dbReference>
<reference evidence="2" key="1">
    <citation type="journal article" date="2013" name="Environ. Microbiol.">
        <title>Microbiota from the distal guts of lean and obese adolescents exhibit partial functional redundancy besides clear differences in community structure.</title>
        <authorList>
            <person name="Ferrer M."/>
            <person name="Ruiz A."/>
            <person name="Lanza F."/>
            <person name="Haange S.B."/>
            <person name="Oberbach A."/>
            <person name="Till H."/>
            <person name="Bargiela R."/>
            <person name="Campoy C."/>
            <person name="Segura M.T."/>
            <person name="Richter M."/>
            <person name="von Bergen M."/>
            <person name="Seifert J."/>
            <person name="Suarez A."/>
        </authorList>
    </citation>
    <scope>NUCLEOTIDE SEQUENCE</scope>
</reference>
<dbReference type="GO" id="GO:0008408">
    <property type="term" value="F:3'-5' exonuclease activity"/>
    <property type="evidence" value="ECO:0007669"/>
    <property type="project" value="TreeGrafter"/>
</dbReference>
<dbReference type="Pfam" id="PF00929">
    <property type="entry name" value="RNase_T"/>
    <property type="match status" value="1"/>
</dbReference>
<dbReference type="Gene3D" id="1.20.5.140">
    <property type="match status" value="1"/>
</dbReference>
<dbReference type="GO" id="GO:0045004">
    <property type="term" value="P:DNA replication proofreading"/>
    <property type="evidence" value="ECO:0007669"/>
    <property type="project" value="TreeGrafter"/>
</dbReference>
<comment type="caution">
    <text evidence="2">The sequence shown here is derived from an EMBL/GenBank/DDBJ whole genome shotgun (WGS) entry which is preliminary data.</text>
</comment>